<dbReference type="GO" id="GO:0016020">
    <property type="term" value="C:membrane"/>
    <property type="evidence" value="ECO:0007669"/>
    <property type="project" value="UniProtKB-SubCell"/>
</dbReference>
<evidence type="ECO:0000256" key="4">
    <source>
        <dbReference type="ARBA" id="ARBA00023136"/>
    </source>
</evidence>
<sequence>MGGALSRIAATEALTLSASMALRQTFFHALMAACAVPAYIIKACDVLDNPWGVARGRPVTLARRIRGVGVLARDVPRARAAGIVQHAVLLGLPASSDPARWRRLRRVVAGRLVNCYRPDDLVLSLAHRAAQLKAFGVAGLSPVPAGAGVESYNVSRLVRAHHRYRFTVGPVLRHVGLTED</sequence>
<name>A0A0D3JQI9_EMIH1</name>
<evidence type="ECO:0000313" key="6">
    <source>
        <dbReference type="Proteomes" id="UP000013827"/>
    </source>
</evidence>
<evidence type="ECO:0000256" key="3">
    <source>
        <dbReference type="ARBA" id="ARBA00022989"/>
    </source>
</evidence>
<evidence type="ECO:0000313" key="5">
    <source>
        <dbReference type="EnsemblProtists" id="EOD25774"/>
    </source>
</evidence>
<dbReference type="InterPro" id="IPR007941">
    <property type="entry name" value="DUF726"/>
</dbReference>
<evidence type="ECO:0000256" key="1">
    <source>
        <dbReference type="ARBA" id="ARBA00004141"/>
    </source>
</evidence>
<reference evidence="6" key="1">
    <citation type="journal article" date="2013" name="Nature">
        <title>Pan genome of the phytoplankton Emiliania underpins its global distribution.</title>
        <authorList>
            <person name="Read B.A."/>
            <person name="Kegel J."/>
            <person name="Klute M.J."/>
            <person name="Kuo A."/>
            <person name="Lefebvre S.C."/>
            <person name="Maumus F."/>
            <person name="Mayer C."/>
            <person name="Miller J."/>
            <person name="Monier A."/>
            <person name="Salamov A."/>
            <person name="Young J."/>
            <person name="Aguilar M."/>
            <person name="Claverie J.M."/>
            <person name="Frickenhaus S."/>
            <person name="Gonzalez K."/>
            <person name="Herman E.K."/>
            <person name="Lin Y.C."/>
            <person name="Napier J."/>
            <person name="Ogata H."/>
            <person name="Sarno A.F."/>
            <person name="Shmutz J."/>
            <person name="Schroeder D."/>
            <person name="de Vargas C."/>
            <person name="Verret F."/>
            <person name="von Dassow P."/>
            <person name="Valentin K."/>
            <person name="Van de Peer Y."/>
            <person name="Wheeler G."/>
            <person name="Dacks J.B."/>
            <person name="Delwiche C.F."/>
            <person name="Dyhrman S.T."/>
            <person name="Glockner G."/>
            <person name="John U."/>
            <person name="Richards T."/>
            <person name="Worden A.Z."/>
            <person name="Zhang X."/>
            <person name="Grigoriev I.V."/>
            <person name="Allen A.E."/>
            <person name="Bidle K."/>
            <person name="Borodovsky M."/>
            <person name="Bowler C."/>
            <person name="Brownlee C."/>
            <person name="Cock J.M."/>
            <person name="Elias M."/>
            <person name="Gladyshev V.N."/>
            <person name="Groth M."/>
            <person name="Guda C."/>
            <person name="Hadaegh A."/>
            <person name="Iglesias-Rodriguez M.D."/>
            <person name="Jenkins J."/>
            <person name="Jones B.M."/>
            <person name="Lawson T."/>
            <person name="Leese F."/>
            <person name="Lindquist E."/>
            <person name="Lobanov A."/>
            <person name="Lomsadze A."/>
            <person name="Malik S.B."/>
            <person name="Marsh M.E."/>
            <person name="Mackinder L."/>
            <person name="Mock T."/>
            <person name="Mueller-Roeber B."/>
            <person name="Pagarete A."/>
            <person name="Parker M."/>
            <person name="Probert I."/>
            <person name="Quesneville H."/>
            <person name="Raines C."/>
            <person name="Rensing S.A."/>
            <person name="Riano-Pachon D.M."/>
            <person name="Richier S."/>
            <person name="Rokitta S."/>
            <person name="Shiraiwa Y."/>
            <person name="Soanes D.M."/>
            <person name="van der Giezen M."/>
            <person name="Wahlund T.M."/>
            <person name="Williams B."/>
            <person name="Wilson W."/>
            <person name="Wolfe G."/>
            <person name="Wurch L.L."/>
        </authorList>
    </citation>
    <scope>NUCLEOTIDE SEQUENCE</scope>
</reference>
<accession>A0A0D3JQI9</accession>
<dbReference type="PROSITE" id="PS51257">
    <property type="entry name" value="PROKAR_LIPOPROTEIN"/>
    <property type="match status" value="1"/>
</dbReference>
<dbReference type="EnsemblProtists" id="EOD25774">
    <property type="protein sequence ID" value="EOD25774"/>
    <property type="gene ID" value="EMIHUDRAFT_354083"/>
</dbReference>
<dbReference type="AlphaFoldDB" id="A0A0D3JQI9"/>
<keyword evidence="6" id="KW-1185">Reference proteome</keyword>
<organism evidence="5 6">
    <name type="scientific">Emiliania huxleyi (strain CCMP1516)</name>
    <dbReference type="NCBI Taxonomy" id="280463"/>
    <lineage>
        <taxon>Eukaryota</taxon>
        <taxon>Haptista</taxon>
        <taxon>Haptophyta</taxon>
        <taxon>Prymnesiophyceae</taxon>
        <taxon>Isochrysidales</taxon>
        <taxon>Noelaerhabdaceae</taxon>
        <taxon>Emiliania</taxon>
    </lineage>
</organism>
<keyword evidence="4" id="KW-0472">Membrane</keyword>
<comment type="subcellular location">
    <subcellularLocation>
        <location evidence="1">Membrane</location>
        <topology evidence="1">Multi-pass membrane protein</topology>
    </subcellularLocation>
</comment>
<reference evidence="5" key="2">
    <citation type="submission" date="2024-10" db="UniProtKB">
        <authorList>
            <consortium name="EnsemblProtists"/>
        </authorList>
    </citation>
    <scope>IDENTIFICATION</scope>
</reference>
<evidence type="ECO:0000256" key="2">
    <source>
        <dbReference type="ARBA" id="ARBA00022692"/>
    </source>
</evidence>
<proteinExistence type="predicted"/>
<dbReference type="eggNOG" id="KOG2385">
    <property type="taxonomic scope" value="Eukaryota"/>
</dbReference>
<keyword evidence="3" id="KW-1133">Transmembrane helix</keyword>
<dbReference type="PaxDb" id="2903-EOD25774"/>
<dbReference type="Pfam" id="PF05277">
    <property type="entry name" value="DUF726"/>
    <property type="match status" value="2"/>
</dbReference>
<dbReference type="Proteomes" id="UP000013827">
    <property type="component" value="Unassembled WGS sequence"/>
</dbReference>
<dbReference type="PANTHER" id="PTHR17920">
    <property type="entry name" value="TRANSMEMBRANE AND COILED-COIL DOMAIN-CONTAINING PROTEIN 4 TMCO4"/>
    <property type="match status" value="1"/>
</dbReference>
<protein>
    <submittedName>
        <fullName evidence="5">Uncharacterized protein</fullName>
    </submittedName>
</protein>
<keyword evidence="2" id="KW-0812">Transmembrane</keyword>
<dbReference type="PANTHER" id="PTHR17920:SF22">
    <property type="entry name" value="DUF726 DOMAIN PROTEIN (AFU_ORTHOLOGUE AFUA_2G12860)"/>
    <property type="match status" value="1"/>
</dbReference>